<gene>
    <name evidence="2" type="ORF">CWS20_14605</name>
</gene>
<evidence type="ECO:0000313" key="3">
    <source>
        <dbReference type="Proteomes" id="UP000233343"/>
    </source>
</evidence>
<comment type="caution">
    <text evidence="2">The sequence shown here is derived from an EMBL/GenBank/DDBJ whole genome shotgun (WGS) entry which is preliminary data.</text>
</comment>
<name>A0A2N0ZFY2_9BACI</name>
<dbReference type="Proteomes" id="UP000233343">
    <property type="component" value="Unassembled WGS sequence"/>
</dbReference>
<evidence type="ECO:0008006" key="4">
    <source>
        <dbReference type="Google" id="ProtNLM"/>
    </source>
</evidence>
<organism evidence="2 3">
    <name type="scientific">Cytobacillus horneckiae</name>
    <dbReference type="NCBI Taxonomy" id="549687"/>
    <lineage>
        <taxon>Bacteria</taxon>
        <taxon>Bacillati</taxon>
        <taxon>Bacillota</taxon>
        <taxon>Bacilli</taxon>
        <taxon>Bacillales</taxon>
        <taxon>Bacillaceae</taxon>
        <taxon>Cytobacillus</taxon>
    </lineage>
</organism>
<protein>
    <recommendedName>
        <fullName evidence="4">Sporulation protein</fullName>
    </recommendedName>
</protein>
<evidence type="ECO:0000256" key="1">
    <source>
        <dbReference type="SAM" id="SignalP"/>
    </source>
</evidence>
<keyword evidence="1" id="KW-0732">Signal</keyword>
<sequence length="148" mass="16915">MKKFVIGFLFFVLMSGCSSSHEANNADKEYKLDDTNTVRLNSGTGHRSDNVKEFSMYEQNPNLLNTNGDKVSERSDIGKARGVIEKFTDYEPGAIWIDGEQMNVTVYTQHKFNSDEERNKAKGALQKKLVRAVPTYYVDVKIREDYTE</sequence>
<feature type="signal peptide" evidence="1">
    <location>
        <begin position="1"/>
        <end position="22"/>
    </location>
</feature>
<proteinExistence type="predicted"/>
<reference evidence="2 3" key="1">
    <citation type="journal article" date="2010" name="Int. J. Syst. Evol. Microbiol.">
        <title>Bacillus horneckiae sp. nov., isolated from a spacecraft-assembly clean room.</title>
        <authorList>
            <person name="Vaishampayan P."/>
            <person name="Probst A."/>
            <person name="Krishnamurthi S."/>
            <person name="Ghosh S."/>
            <person name="Osman S."/>
            <person name="McDowall A."/>
            <person name="Ruckmani A."/>
            <person name="Mayilraj S."/>
            <person name="Venkateswaran K."/>
        </authorList>
    </citation>
    <scope>NUCLEOTIDE SEQUENCE [LARGE SCALE GENOMIC DNA]</scope>
    <source>
        <strain evidence="3">1PO1SC</strain>
    </source>
</reference>
<feature type="chain" id="PRO_5014929581" description="Sporulation protein" evidence="1">
    <location>
        <begin position="23"/>
        <end position="148"/>
    </location>
</feature>
<dbReference type="EMBL" id="PISD01000030">
    <property type="protein sequence ID" value="PKG28432.1"/>
    <property type="molecule type" value="Genomic_DNA"/>
</dbReference>
<dbReference type="AlphaFoldDB" id="A0A2N0ZFY2"/>
<evidence type="ECO:0000313" key="2">
    <source>
        <dbReference type="EMBL" id="PKG28432.1"/>
    </source>
</evidence>
<keyword evidence="3" id="KW-1185">Reference proteome</keyword>
<dbReference type="PROSITE" id="PS51257">
    <property type="entry name" value="PROKAR_LIPOPROTEIN"/>
    <property type="match status" value="1"/>
</dbReference>
<dbReference type="RefSeq" id="WP_066189135.1">
    <property type="nucleotide sequence ID" value="NZ_JAFDQP010000001.1"/>
</dbReference>
<accession>A0A2N0ZFY2</accession>